<keyword evidence="7" id="KW-0694">RNA-binding</keyword>
<dbReference type="InterPro" id="IPR011907">
    <property type="entry name" value="RNase_III"/>
</dbReference>
<evidence type="ECO:0000256" key="4">
    <source>
        <dbReference type="ARBA" id="ARBA00022722"/>
    </source>
</evidence>
<keyword evidence="4" id="KW-0540">Nuclease</keyword>
<keyword evidence="6 10" id="KW-0378">Hydrolase</keyword>
<evidence type="ECO:0000259" key="8">
    <source>
        <dbReference type="PROSITE" id="PS50137"/>
    </source>
</evidence>
<dbReference type="SUPFAM" id="SSF54768">
    <property type="entry name" value="dsRNA-binding domain-like"/>
    <property type="match status" value="1"/>
</dbReference>
<dbReference type="Gene3D" id="1.10.1520.10">
    <property type="entry name" value="Ribonuclease III domain"/>
    <property type="match status" value="1"/>
</dbReference>
<dbReference type="CDD" id="cd10845">
    <property type="entry name" value="DSRM_RNAse_III_family"/>
    <property type="match status" value="1"/>
</dbReference>
<evidence type="ECO:0000256" key="5">
    <source>
        <dbReference type="ARBA" id="ARBA00022759"/>
    </source>
</evidence>
<dbReference type="SUPFAM" id="SSF69065">
    <property type="entry name" value="RNase III domain-like"/>
    <property type="match status" value="1"/>
</dbReference>
<evidence type="ECO:0000256" key="3">
    <source>
        <dbReference type="ARBA" id="ARBA00012177"/>
    </source>
</evidence>
<dbReference type="SMART" id="SM00358">
    <property type="entry name" value="DSRM"/>
    <property type="match status" value="1"/>
</dbReference>
<protein>
    <recommendedName>
        <fullName evidence="3">ribonuclease III</fullName>
        <ecNumber evidence="3">3.1.26.3</ecNumber>
    </recommendedName>
</protein>
<proteinExistence type="inferred from homology"/>
<sequence>MSVLDESARAALEEAINYRFRDVQHLKTALTHRSYVAENHGVQSYERLEFLGDAVLQLSVTYDLYDGLADMPEGQMAKVRAAVVSEPALAVIARTWHLPELLILGRGEELTRGREKDSILSDVVESVLGAVYMESGFDRAYLIVREHWADLLAERATAPGSRDYKTRLQETLAQRGKRPRYAVTESGPEHQKSFEAQIFVGDDLLGIGKGSSKKRAEQAAAEIASTVDLDA</sequence>
<dbReference type="GO" id="GO:0010468">
    <property type="term" value="P:regulation of gene expression"/>
    <property type="evidence" value="ECO:0007669"/>
    <property type="project" value="TreeGrafter"/>
</dbReference>
<dbReference type="Pfam" id="PF00035">
    <property type="entry name" value="dsrm"/>
    <property type="match status" value="1"/>
</dbReference>
<dbReference type="InterPro" id="IPR036389">
    <property type="entry name" value="RNase_III_sf"/>
</dbReference>
<dbReference type="PANTHER" id="PTHR11207">
    <property type="entry name" value="RIBONUCLEASE III"/>
    <property type="match status" value="1"/>
</dbReference>
<dbReference type="Gene3D" id="3.30.160.20">
    <property type="match status" value="1"/>
</dbReference>
<dbReference type="InterPro" id="IPR000999">
    <property type="entry name" value="RNase_III_dom"/>
</dbReference>
<name>A0A3B0SVG9_9ZZZZ</name>
<dbReference type="PANTHER" id="PTHR11207:SF0">
    <property type="entry name" value="RIBONUCLEASE 3"/>
    <property type="match status" value="1"/>
</dbReference>
<evidence type="ECO:0000256" key="6">
    <source>
        <dbReference type="ARBA" id="ARBA00022801"/>
    </source>
</evidence>
<dbReference type="GO" id="GO:0006364">
    <property type="term" value="P:rRNA processing"/>
    <property type="evidence" value="ECO:0007669"/>
    <property type="project" value="InterPro"/>
</dbReference>
<reference evidence="10" key="1">
    <citation type="submission" date="2018-06" db="EMBL/GenBank/DDBJ databases">
        <authorList>
            <person name="Zhirakovskaya E."/>
        </authorList>
    </citation>
    <scope>NUCLEOTIDE SEQUENCE</scope>
</reference>
<dbReference type="FunFam" id="1.10.1520.10:FF:000001">
    <property type="entry name" value="Ribonuclease 3"/>
    <property type="match status" value="1"/>
</dbReference>
<dbReference type="GO" id="GO:0003725">
    <property type="term" value="F:double-stranded RNA binding"/>
    <property type="evidence" value="ECO:0007669"/>
    <property type="project" value="TreeGrafter"/>
</dbReference>
<dbReference type="EMBL" id="UOEK01000309">
    <property type="protein sequence ID" value="VAW05087.1"/>
    <property type="molecule type" value="Genomic_DNA"/>
</dbReference>
<feature type="domain" description="DRBM" evidence="8">
    <location>
        <begin position="163"/>
        <end position="224"/>
    </location>
</feature>
<dbReference type="InterPro" id="IPR014720">
    <property type="entry name" value="dsRBD_dom"/>
</dbReference>
<dbReference type="EC" id="3.1.26.3" evidence="3"/>
<keyword evidence="5" id="KW-0255">Endonuclease</keyword>
<evidence type="ECO:0000256" key="1">
    <source>
        <dbReference type="ARBA" id="ARBA00000109"/>
    </source>
</evidence>
<comment type="similarity">
    <text evidence="2">Belongs to the ribonuclease III family.</text>
</comment>
<dbReference type="SMART" id="SM00535">
    <property type="entry name" value="RIBOc"/>
    <property type="match status" value="1"/>
</dbReference>
<gene>
    <name evidence="10" type="ORF">MNBD_ACTINO02-1406</name>
</gene>
<feature type="domain" description="RNase III" evidence="9">
    <location>
        <begin position="9"/>
        <end position="136"/>
    </location>
</feature>
<evidence type="ECO:0000256" key="2">
    <source>
        <dbReference type="ARBA" id="ARBA00010183"/>
    </source>
</evidence>
<dbReference type="CDD" id="cd00593">
    <property type="entry name" value="RIBOc"/>
    <property type="match status" value="1"/>
</dbReference>
<dbReference type="HAMAP" id="MF_00104">
    <property type="entry name" value="RNase_III"/>
    <property type="match status" value="1"/>
</dbReference>
<dbReference type="Pfam" id="PF14622">
    <property type="entry name" value="Ribonucleas_3_3"/>
    <property type="match status" value="1"/>
</dbReference>
<dbReference type="PROSITE" id="PS00517">
    <property type="entry name" value="RNASE_3_1"/>
    <property type="match status" value="1"/>
</dbReference>
<dbReference type="PROSITE" id="PS50137">
    <property type="entry name" value="DS_RBD"/>
    <property type="match status" value="1"/>
</dbReference>
<organism evidence="10">
    <name type="scientific">hydrothermal vent metagenome</name>
    <dbReference type="NCBI Taxonomy" id="652676"/>
    <lineage>
        <taxon>unclassified sequences</taxon>
        <taxon>metagenomes</taxon>
        <taxon>ecological metagenomes</taxon>
    </lineage>
</organism>
<dbReference type="GO" id="GO:0004525">
    <property type="term" value="F:ribonuclease III activity"/>
    <property type="evidence" value="ECO:0007669"/>
    <property type="project" value="UniProtKB-EC"/>
</dbReference>
<dbReference type="PROSITE" id="PS50142">
    <property type="entry name" value="RNASE_3_2"/>
    <property type="match status" value="1"/>
</dbReference>
<evidence type="ECO:0000256" key="7">
    <source>
        <dbReference type="ARBA" id="ARBA00022884"/>
    </source>
</evidence>
<accession>A0A3B0SVG9</accession>
<evidence type="ECO:0000313" key="10">
    <source>
        <dbReference type="EMBL" id="VAW05087.1"/>
    </source>
</evidence>
<evidence type="ECO:0000259" key="9">
    <source>
        <dbReference type="PROSITE" id="PS50142"/>
    </source>
</evidence>
<dbReference type="AlphaFoldDB" id="A0A3B0SVG9"/>
<dbReference type="NCBIfam" id="TIGR02191">
    <property type="entry name" value="RNaseIII"/>
    <property type="match status" value="1"/>
</dbReference>
<comment type="catalytic activity">
    <reaction evidence="1">
        <text>Endonucleolytic cleavage to 5'-phosphomonoester.</text>
        <dbReference type="EC" id="3.1.26.3"/>
    </reaction>
</comment>